<protein>
    <submittedName>
        <fullName evidence="2">Uncharacterized protein</fullName>
    </submittedName>
</protein>
<feature type="region of interest" description="Disordered" evidence="1">
    <location>
        <begin position="1"/>
        <end position="29"/>
    </location>
</feature>
<organism evidence="2 3">
    <name type="scientific">Caerostris extrusa</name>
    <name type="common">Bark spider</name>
    <name type="synonym">Caerostris bankana</name>
    <dbReference type="NCBI Taxonomy" id="172846"/>
    <lineage>
        <taxon>Eukaryota</taxon>
        <taxon>Metazoa</taxon>
        <taxon>Ecdysozoa</taxon>
        <taxon>Arthropoda</taxon>
        <taxon>Chelicerata</taxon>
        <taxon>Arachnida</taxon>
        <taxon>Araneae</taxon>
        <taxon>Araneomorphae</taxon>
        <taxon>Entelegynae</taxon>
        <taxon>Araneoidea</taxon>
        <taxon>Araneidae</taxon>
        <taxon>Caerostris</taxon>
    </lineage>
</organism>
<gene>
    <name evidence="2" type="ORF">CEXT_401421</name>
</gene>
<proteinExistence type="predicted"/>
<evidence type="ECO:0000313" key="3">
    <source>
        <dbReference type="Proteomes" id="UP001054945"/>
    </source>
</evidence>
<dbReference type="Proteomes" id="UP001054945">
    <property type="component" value="Unassembled WGS sequence"/>
</dbReference>
<name>A0AAV4PSA6_CAEEX</name>
<dbReference type="AlphaFoldDB" id="A0AAV4PSA6"/>
<feature type="compositionally biased region" description="Pro residues" evidence="1">
    <location>
        <begin position="1"/>
        <end position="12"/>
    </location>
</feature>
<evidence type="ECO:0000313" key="2">
    <source>
        <dbReference type="EMBL" id="GIX99158.1"/>
    </source>
</evidence>
<accession>A0AAV4PSA6</accession>
<reference evidence="2 3" key="1">
    <citation type="submission" date="2021-06" db="EMBL/GenBank/DDBJ databases">
        <title>Caerostris extrusa draft genome.</title>
        <authorList>
            <person name="Kono N."/>
            <person name="Arakawa K."/>
        </authorList>
    </citation>
    <scope>NUCLEOTIDE SEQUENCE [LARGE SCALE GENOMIC DNA]</scope>
</reference>
<keyword evidence="3" id="KW-1185">Reference proteome</keyword>
<comment type="caution">
    <text evidence="2">The sequence shown here is derived from an EMBL/GenBank/DDBJ whole genome shotgun (WGS) entry which is preliminary data.</text>
</comment>
<sequence>MYLPWDTPPPTPSEVRNPLSHPSFPIHGRPRLHCRQMMSQSEMVKSMPKRERERREGTGGALIESLSLKERGGGRLMMCPKENFSGKGEV</sequence>
<evidence type="ECO:0000256" key="1">
    <source>
        <dbReference type="SAM" id="MobiDB-lite"/>
    </source>
</evidence>
<dbReference type="EMBL" id="BPLR01005009">
    <property type="protein sequence ID" value="GIX99158.1"/>
    <property type="molecule type" value="Genomic_DNA"/>
</dbReference>